<sequence>MSEDTSSSLSNPSRYCINSDDDKEEKLLDGSQCIFMLDVNTNRKVYSGAMHWNNIHMEFQTADRANNSLVALARRGRLCKLPNNHTLEEDKCYRYASSTDYFVLCCCYSSPENCSFGNEEESLKSKNRETWSQVLKVRNPAVHAEIRGRRLKATDIVWDYRHFIYSESTEDDFGII</sequence>
<protein>
    <submittedName>
        <fullName evidence="3">Tub domain-containing protein</fullName>
    </submittedName>
</protein>
<dbReference type="EMBL" id="UYRT01082931">
    <property type="protein sequence ID" value="VDN26702.1"/>
    <property type="molecule type" value="Genomic_DNA"/>
</dbReference>
<keyword evidence="2" id="KW-1185">Reference proteome</keyword>
<evidence type="ECO:0000313" key="2">
    <source>
        <dbReference type="Proteomes" id="UP000271098"/>
    </source>
</evidence>
<dbReference type="AlphaFoldDB" id="A0A183E4B1"/>
<name>A0A183E4B1_9BILA</name>
<proteinExistence type="predicted"/>
<dbReference type="Proteomes" id="UP000271098">
    <property type="component" value="Unassembled WGS sequence"/>
</dbReference>
<evidence type="ECO:0000313" key="1">
    <source>
        <dbReference type="EMBL" id="VDN26702.1"/>
    </source>
</evidence>
<evidence type="ECO:0000313" key="3">
    <source>
        <dbReference type="WBParaSite" id="GPUH_0001582401-mRNA-1"/>
    </source>
</evidence>
<accession>A0A183E4B1</accession>
<reference evidence="1 2" key="2">
    <citation type="submission" date="2018-11" db="EMBL/GenBank/DDBJ databases">
        <authorList>
            <consortium name="Pathogen Informatics"/>
        </authorList>
    </citation>
    <scope>NUCLEOTIDE SEQUENCE [LARGE SCALE GENOMIC DNA]</scope>
</reference>
<organism evidence="3">
    <name type="scientific">Gongylonema pulchrum</name>
    <dbReference type="NCBI Taxonomy" id="637853"/>
    <lineage>
        <taxon>Eukaryota</taxon>
        <taxon>Metazoa</taxon>
        <taxon>Ecdysozoa</taxon>
        <taxon>Nematoda</taxon>
        <taxon>Chromadorea</taxon>
        <taxon>Rhabditida</taxon>
        <taxon>Spirurina</taxon>
        <taxon>Spiruromorpha</taxon>
        <taxon>Spiruroidea</taxon>
        <taxon>Gongylonematidae</taxon>
        <taxon>Gongylonema</taxon>
    </lineage>
</organism>
<reference evidence="3" key="1">
    <citation type="submission" date="2016-06" db="UniProtKB">
        <authorList>
            <consortium name="WormBaseParasite"/>
        </authorList>
    </citation>
    <scope>IDENTIFICATION</scope>
</reference>
<dbReference type="WBParaSite" id="GPUH_0001582401-mRNA-1">
    <property type="protein sequence ID" value="GPUH_0001582401-mRNA-1"/>
    <property type="gene ID" value="GPUH_0001582401"/>
</dbReference>
<gene>
    <name evidence="1" type="ORF">GPUH_LOCUS15802</name>
</gene>
<dbReference type="OrthoDB" id="5901013at2759"/>